<dbReference type="AlphaFoldDB" id="A0A645ERZ2"/>
<reference evidence="3" key="1">
    <citation type="submission" date="2019-08" db="EMBL/GenBank/DDBJ databases">
        <authorList>
            <person name="Kucharzyk K."/>
            <person name="Murdoch R.W."/>
            <person name="Higgins S."/>
            <person name="Loffler F."/>
        </authorList>
    </citation>
    <scope>NUCLEOTIDE SEQUENCE</scope>
</reference>
<evidence type="ECO:0000256" key="2">
    <source>
        <dbReference type="SAM" id="Phobius"/>
    </source>
</evidence>
<protein>
    <submittedName>
        <fullName evidence="3">Uncharacterized protein</fullName>
    </submittedName>
</protein>
<keyword evidence="2" id="KW-1133">Transmembrane helix</keyword>
<comment type="caution">
    <text evidence="3">The sequence shown here is derived from an EMBL/GenBank/DDBJ whole genome shotgun (WGS) entry which is preliminary data.</text>
</comment>
<feature type="compositionally biased region" description="Low complexity" evidence="1">
    <location>
        <begin position="46"/>
        <end position="55"/>
    </location>
</feature>
<evidence type="ECO:0000313" key="3">
    <source>
        <dbReference type="EMBL" id="MPN04216.1"/>
    </source>
</evidence>
<feature type="transmembrane region" description="Helical" evidence="2">
    <location>
        <begin position="240"/>
        <end position="258"/>
    </location>
</feature>
<organism evidence="3">
    <name type="scientific">bioreactor metagenome</name>
    <dbReference type="NCBI Taxonomy" id="1076179"/>
    <lineage>
        <taxon>unclassified sequences</taxon>
        <taxon>metagenomes</taxon>
        <taxon>ecological metagenomes</taxon>
    </lineage>
</organism>
<feature type="region of interest" description="Disordered" evidence="1">
    <location>
        <begin position="27"/>
        <end position="134"/>
    </location>
</feature>
<gene>
    <name evidence="3" type="ORF">SDC9_151452</name>
</gene>
<keyword evidence="2" id="KW-0472">Membrane</keyword>
<proteinExistence type="predicted"/>
<evidence type="ECO:0000256" key="1">
    <source>
        <dbReference type="SAM" id="MobiDB-lite"/>
    </source>
</evidence>
<feature type="compositionally biased region" description="Basic and acidic residues" evidence="1">
    <location>
        <begin position="119"/>
        <end position="134"/>
    </location>
</feature>
<name>A0A645ERZ2_9ZZZZ</name>
<feature type="compositionally biased region" description="Basic and acidic residues" evidence="1">
    <location>
        <begin position="79"/>
        <end position="109"/>
    </location>
</feature>
<dbReference type="EMBL" id="VSSQ01050145">
    <property type="protein sequence ID" value="MPN04216.1"/>
    <property type="molecule type" value="Genomic_DNA"/>
</dbReference>
<accession>A0A645ERZ2</accession>
<sequence length="286" mass="31364">MAEEPEDVLVHHRVAAACGVEEAGAEVAVSQRHGDGACQHGHHGDQQVGGDQPGPAEHGHLHQRHAGSAHVQDGDDDVDRTHDGRCAHDVHGEDAGVHRRAHLQRERCVQRPTRSRCAARHEERTHQHDGRRNQQPEAEVVHACEGHVGCADLQRNHPVRKAHESGHDRAEHHDQAVHGGELVEQLGVDQLQAGLEQLGADQQRQHAAHHQHGEREQQIQRANVFVIGGKHPATPARRRAVVVVVMTVIVTVCVVVQYCAHCLLSPFGLLGRTLHHCAATMSTRRA</sequence>
<keyword evidence="2" id="KW-0812">Transmembrane</keyword>